<gene>
    <name evidence="2" type="ORF">EZS27_017872</name>
</gene>
<protein>
    <recommendedName>
        <fullName evidence="1">ATPase AAA-type core domain-containing protein</fullName>
    </recommendedName>
</protein>
<dbReference type="GO" id="GO:0005524">
    <property type="term" value="F:ATP binding"/>
    <property type="evidence" value="ECO:0007669"/>
    <property type="project" value="InterPro"/>
</dbReference>
<feature type="domain" description="ATPase AAA-type core" evidence="1">
    <location>
        <begin position="178"/>
        <end position="318"/>
    </location>
</feature>
<dbReference type="InterPro" id="IPR027417">
    <property type="entry name" value="P-loop_NTPase"/>
</dbReference>
<proteinExistence type="predicted"/>
<accession>A0A5J4RKQ8</accession>
<dbReference type="EMBL" id="SNRY01001077">
    <property type="protein sequence ID" value="KAA6333740.1"/>
    <property type="molecule type" value="Genomic_DNA"/>
</dbReference>
<dbReference type="InterPro" id="IPR003959">
    <property type="entry name" value="ATPase_AAA_core"/>
</dbReference>
<organism evidence="2">
    <name type="scientific">termite gut metagenome</name>
    <dbReference type="NCBI Taxonomy" id="433724"/>
    <lineage>
        <taxon>unclassified sequences</taxon>
        <taxon>metagenomes</taxon>
        <taxon>organismal metagenomes</taxon>
    </lineage>
</organism>
<evidence type="ECO:0000313" key="2">
    <source>
        <dbReference type="EMBL" id="KAA6333740.1"/>
    </source>
</evidence>
<evidence type="ECO:0000259" key="1">
    <source>
        <dbReference type="Pfam" id="PF13304"/>
    </source>
</evidence>
<dbReference type="SUPFAM" id="SSF52540">
    <property type="entry name" value="P-loop containing nucleoside triphosphate hydrolases"/>
    <property type="match status" value="1"/>
</dbReference>
<comment type="caution">
    <text evidence="2">The sequence shown here is derived from an EMBL/GenBank/DDBJ whole genome shotgun (WGS) entry which is preliminary data.</text>
</comment>
<dbReference type="AlphaFoldDB" id="A0A5J4RKQ8"/>
<dbReference type="Pfam" id="PF13304">
    <property type="entry name" value="AAA_21"/>
    <property type="match status" value="1"/>
</dbReference>
<reference evidence="2" key="1">
    <citation type="submission" date="2019-03" db="EMBL/GenBank/DDBJ databases">
        <title>Single cell metagenomics reveals metabolic interactions within the superorganism composed of flagellate Streblomastix strix and complex community of Bacteroidetes bacteria on its surface.</title>
        <authorList>
            <person name="Treitli S.C."/>
            <person name="Kolisko M."/>
            <person name="Husnik F."/>
            <person name="Keeling P."/>
            <person name="Hampl V."/>
        </authorList>
    </citation>
    <scope>NUCLEOTIDE SEQUENCE</scope>
    <source>
        <strain evidence="2">STM</strain>
    </source>
</reference>
<dbReference type="GO" id="GO:0016887">
    <property type="term" value="F:ATP hydrolysis activity"/>
    <property type="evidence" value="ECO:0007669"/>
    <property type="project" value="InterPro"/>
</dbReference>
<sequence>MEKQDFHQYIKDRIVQIESIKQICETSPIKEEITDEQQKNIQIVSYYLSFIDADLKNDLLSKDYYIKIQHNIQELKIDTQSWNAEDLSTINVYVLKNELSNLNRAAWHFHTYLFYRNLDFFNQNIVVVGANGSGKSSLASMLKNTIDERDGIVIPAQKLLIIPTFNSIPSYNSSNQEYNTYQKEYHEVKTTYNASKDNDIPYTEMQKYGAEYKHVLKNLIAERMDIRNKFCDDTKDNKNPDKTALDSKLDKALDIWNSLIEHRTIFCDSNNNIKLKTPEEETYPAHQMSDGEKLILFLIGRILLSPPNALIVIDEPENVSA</sequence>
<dbReference type="Gene3D" id="3.40.50.300">
    <property type="entry name" value="P-loop containing nucleotide triphosphate hydrolases"/>
    <property type="match status" value="1"/>
</dbReference>
<name>A0A5J4RKQ8_9ZZZZ</name>